<organism evidence="1 2">
    <name type="scientific">Odynerus spinipes</name>
    <dbReference type="NCBI Taxonomy" id="1348599"/>
    <lineage>
        <taxon>Eukaryota</taxon>
        <taxon>Metazoa</taxon>
        <taxon>Ecdysozoa</taxon>
        <taxon>Arthropoda</taxon>
        <taxon>Hexapoda</taxon>
        <taxon>Insecta</taxon>
        <taxon>Pterygota</taxon>
        <taxon>Neoptera</taxon>
        <taxon>Endopterygota</taxon>
        <taxon>Hymenoptera</taxon>
        <taxon>Apocrita</taxon>
        <taxon>Aculeata</taxon>
        <taxon>Vespoidea</taxon>
        <taxon>Vespidae</taxon>
        <taxon>Eumeninae</taxon>
        <taxon>Odynerus</taxon>
    </lineage>
</organism>
<protein>
    <submittedName>
        <fullName evidence="1">Uncharacterized protein</fullName>
    </submittedName>
</protein>
<dbReference type="AlphaFoldDB" id="A0AAD9RMT2"/>
<evidence type="ECO:0000313" key="1">
    <source>
        <dbReference type="EMBL" id="KAK2582637.1"/>
    </source>
</evidence>
<name>A0AAD9RMT2_9HYME</name>
<reference evidence="1" key="2">
    <citation type="journal article" date="2023" name="Commun. Biol.">
        <title>Intrasexual cuticular hydrocarbon dimorphism in a wasp sheds light on hydrocarbon biosynthesis genes in Hymenoptera.</title>
        <authorList>
            <person name="Moris V.C."/>
            <person name="Podsiadlowski L."/>
            <person name="Martin S."/>
            <person name="Oeyen J.P."/>
            <person name="Donath A."/>
            <person name="Petersen M."/>
            <person name="Wilbrandt J."/>
            <person name="Misof B."/>
            <person name="Liedtke D."/>
            <person name="Thamm M."/>
            <person name="Scheiner R."/>
            <person name="Schmitt T."/>
            <person name="Niehuis O."/>
        </authorList>
    </citation>
    <scope>NUCLEOTIDE SEQUENCE</scope>
    <source>
        <strain evidence="1">GBR_01_08_01A</strain>
    </source>
</reference>
<proteinExistence type="predicted"/>
<accession>A0AAD9RMT2</accession>
<dbReference type="Proteomes" id="UP001258017">
    <property type="component" value="Unassembled WGS sequence"/>
</dbReference>
<sequence>MALSRELINRLDSDEEPLQKRLKLAHNAFTAIDLPIVRKEDLILQWLCKVCTVEDDAWSSLQCCLKSEDINIKGNIKKAVIDVLVNKLSKNSCSMRDEVFECCSLLFSNAGMQQYFSSKPQDLELLLKSLINYVHSSFGDRLIGININTIKNADKSTAIIYNTIINMMENLIQIYKQSVNTRDEISTIFIHDVLYPLCSIIDYKHADSTNRLGAMIHKCIQQLIFIKNKHLKDGTNEIHKTTLSELFSELANNVKTMNLQSNLAVFICVFRVAVGFYKSDNIMLDVIFRRLINSAGKYKKEILISFFDYFGDISFDFENKIDDVTLLQFFQDIIDDVLSVESFTSIDYRILTIITHFNPILIEKKIDNIIYKLYLQEPTVEHSNLLIGILDASILLRQEHKLISQLITTLQQVITSEKKSDVIMEPFFPLKFRKKFTQSVSCITNSQALTMLKTLIDHLNTSCTEALKNNTTCHNIIIMKAVTELLIAFFKGISIFGNTWTFTHQQNFVNSLYELGQNLSFLIEKALNLNCNTNVISILLSVVLSWSEIWNIIKYYLAKVINHELTFPILDDQWQQLIQRITNFDEEECRNNMNKLIIHRIKYSASTDSSIKLDALIGGLKYFWRTILIDNNEVISSLSDKEISELVSLLVTDMMSSEDKFYQWIKVISKENLQENRHFLIYLLCHVLLKIGTIPRKGVTKSVIQHINTKSILTGETVGKKKIRKILELMKEEILECKWEQMENTAFHEVKVYLSIILHIPLTYLKSDVKALLLIASHAISKECTENEDIITLCDKIFVRLFQTTGLDILQYLDPMSVIYQLSRCKAFPKALEQSLRNIKSYDTLKVLINSSAAYKESMYTLLQCIENVKQKLDNDQKTIFKKAEQKLCKKMLSILPTKIELPYDVKCLTLILKITILNKETENTLKKCAEITLHEIFVPGEELHSLYPNELIEAGLQLAVIVFRNYKEFEISPQIIKQIWFVMLKYPCEDLLLPLIESTEAKAFQDLLKVIYPQMIEELPKLNSSSLKSIFLIWNAILKSDMSAKRNKFRTTAIEHLLRNIQIVNISEQHWSKLLELLQNILNCKHLYISSNIVDMSMNIALKALEKGTIAICSDVLTLCGILVKVRMNIIVDRLPALLLLYRHIIIAAVQLSRTCNDKVEEHKCKCLLLDVEKLTNCLVKQKKDMMRLSPYIIADLVKLLSEGGLLPFVKISLENTIAPLISICDQYGIALLSRTLPVIIKVSGDEN</sequence>
<dbReference type="EMBL" id="JAIFRP010000031">
    <property type="protein sequence ID" value="KAK2582637.1"/>
    <property type="molecule type" value="Genomic_DNA"/>
</dbReference>
<comment type="caution">
    <text evidence="1">The sequence shown here is derived from an EMBL/GenBank/DDBJ whole genome shotgun (WGS) entry which is preliminary data.</text>
</comment>
<reference evidence="1" key="1">
    <citation type="submission" date="2021-08" db="EMBL/GenBank/DDBJ databases">
        <authorList>
            <person name="Misof B."/>
            <person name="Oliver O."/>
            <person name="Podsiadlowski L."/>
            <person name="Donath A."/>
            <person name="Peters R."/>
            <person name="Mayer C."/>
            <person name="Rust J."/>
            <person name="Gunkel S."/>
            <person name="Lesny P."/>
            <person name="Martin S."/>
            <person name="Oeyen J.P."/>
            <person name="Petersen M."/>
            <person name="Panagiotis P."/>
            <person name="Wilbrandt J."/>
            <person name="Tanja T."/>
        </authorList>
    </citation>
    <scope>NUCLEOTIDE SEQUENCE</scope>
    <source>
        <strain evidence="1">GBR_01_08_01A</strain>
        <tissue evidence="1">Thorax + abdomen</tissue>
    </source>
</reference>
<evidence type="ECO:0000313" key="2">
    <source>
        <dbReference type="Proteomes" id="UP001258017"/>
    </source>
</evidence>
<keyword evidence="2" id="KW-1185">Reference proteome</keyword>
<gene>
    <name evidence="1" type="ORF">KPH14_004919</name>
</gene>